<dbReference type="Pfam" id="PF09678">
    <property type="entry name" value="Caa3_CtaG"/>
    <property type="match status" value="1"/>
</dbReference>
<feature type="transmembrane region" description="Helical" evidence="6">
    <location>
        <begin position="213"/>
        <end position="238"/>
    </location>
</feature>
<gene>
    <name evidence="7" type="ORF">ACFPIE_11440</name>
</gene>
<comment type="subcellular location">
    <subcellularLocation>
        <location evidence="1">Cell membrane</location>
        <topology evidence="1">Multi-pass membrane protein</topology>
    </subcellularLocation>
</comment>
<keyword evidence="4 6" id="KW-1133">Transmembrane helix</keyword>
<dbReference type="EMBL" id="JBHSLF010000021">
    <property type="protein sequence ID" value="MFC5344530.1"/>
    <property type="molecule type" value="Genomic_DNA"/>
</dbReference>
<dbReference type="InterPro" id="IPR019108">
    <property type="entry name" value="Caa3_assmbl_CtaG-rel"/>
</dbReference>
<keyword evidence="3 6" id="KW-0812">Transmembrane</keyword>
<feature type="transmembrane region" description="Helical" evidence="6">
    <location>
        <begin position="171"/>
        <end position="193"/>
    </location>
</feature>
<accession>A0ABW0FS43</accession>
<keyword evidence="8" id="KW-1185">Reference proteome</keyword>
<dbReference type="Proteomes" id="UP001596152">
    <property type="component" value="Unassembled WGS sequence"/>
</dbReference>
<feature type="transmembrane region" description="Helical" evidence="6">
    <location>
        <begin position="139"/>
        <end position="159"/>
    </location>
</feature>
<reference evidence="8" key="1">
    <citation type="journal article" date="2019" name="Int. J. Syst. Evol. Microbiol.">
        <title>The Global Catalogue of Microorganisms (GCM) 10K type strain sequencing project: providing services to taxonomists for standard genome sequencing and annotation.</title>
        <authorList>
            <consortium name="The Broad Institute Genomics Platform"/>
            <consortium name="The Broad Institute Genome Sequencing Center for Infectious Disease"/>
            <person name="Wu L."/>
            <person name="Ma J."/>
        </authorList>
    </citation>
    <scope>NUCLEOTIDE SEQUENCE [LARGE SCALE GENOMIC DNA]</scope>
    <source>
        <strain evidence="8">JCM 12125</strain>
    </source>
</reference>
<keyword evidence="2" id="KW-1003">Cell membrane</keyword>
<feature type="transmembrane region" description="Helical" evidence="6">
    <location>
        <begin position="108"/>
        <end position="127"/>
    </location>
</feature>
<evidence type="ECO:0000256" key="4">
    <source>
        <dbReference type="ARBA" id="ARBA00022989"/>
    </source>
</evidence>
<proteinExistence type="predicted"/>
<evidence type="ECO:0000256" key="1">
    <source>
        <dbReference type="ARBA" id="ARBA00004651"/>
    </source>
</evidence>
<feature type="transmembrane region" description="Helical" evidence="6">
    <location>
        <begin position="83"/>
        <end position="101"/>
    </location>
</feature>
<feature type="transmembrane region" description="Helical" evidence="6">
    <location>
        <begin position="55"/>
        <end position="77"/>
    </location>
</feature>
<evidence type="ECO:0000256" key="3">
    <source>
        <dbReference type="ARBA" id="ARBA00022692"/>
    </source>
</evidence>
<evidence type="ECO:0000313" key="8">
    <source>
        <dbReference type="Proteomes" id="UP001596152"/>
    </source>
</evidence>
<keyword evidence="5 6" id="KW-0472">Membrane</keyword>
<evidence type="ECO:0000256" key="5">
    <source>
        <dbReference type="ARBA" id="ARBA00023136"/>
    </source>
</evidence>
<dbReference type="RefSeq" id="WP_374036154.1">
    <property type="nucleotide sequence ID" value="NZ_CP169082.1"/>
</dbReference>
<protein>
    <submittedName>
        <fullName evidence="7">Cytochrome c oxidase assembly protein</fullName>
    </submittedName>
</protein>
<sequence>MMFGATAIPYCGPAPLPADLWDQWNLDPLILAPLTVAAVWLCVTRLLTVRARLTGALAVTILAIAFVSPLCALSSALFAARTVHHLLLVCVAAPLIAFALPRASHVRFGAVMIATVLQAVVLWFWHAPALYEAALSNDLVYALMEVTLLGASVLFWVMIRSAPAPTAALGLVLTMVQMGMLGALLVFAGSAVYGPHLMTTAAWGLTPLEDQQLAGLIMWAPAAGIYLLTALIQVARWIGPDPESGRQPA</sequence>
<evidence type="ECO:0000256" key="2">
    <source>
        <dbReference type="ARBA" id="ARBA00022475"/>
    </source>
</evidence>
<comment type="caution">
    <text evidence="7">The sequence shown here is derived from an EMBL/GenBank/DDBJ whole genome shotgun (WGS) entry which is preliminary data.</text>
</comment>
<organism evidence="7 8">
    <name type="scientific">Brevundimonas staleyi</name>
    <dbReference type="NCBI Taxonomy" id="74326"/>
    <lineage>
        <taxon>Bacteria</taxon>
        <taxon>Pseudomonadati</taxon>
        <taxon>Pseudomonadota</taxon>
        <taxon>Alphaproteobacteria</taxon>
        <taxon>Caulobacterales</taxon>
        <taxon>Caulobacteraceae</taxon>
        <taxon>Brevundimonas</taxon>
    </lineage>
</organism>
<evidence type="ECO:0000256" key="6">
    <source>
        <dbReference type="SAM" id="Phobius"/>
    </source>
</evidence>
<name>A0ABW0FS43_9CAUL</name>
<feature type="transmembrane region" description="Helical" evidence="6">
    <location>
        <begin position="29"/>
        <end position="48"/>
    </location>
</feature>
<evidence type="ECO:0000313" key="7">
    <source>
        <dbReference type="EMBL" id="MFC5344530.1"/>
    </source>
</evidence>